<accession>B0VH40</accession>
<dbReference type="AlphaFoldDB" id="B0VH40"/>
<proteinExistence type="predicted"/>
<dbReference type="NCBIfam" id="TIGR00296">
    <property type="entry name" value="TIGR00296 family protein"/>
    <property type="match status" value="1"/>
</dbReference>
<dbReference type="STRING" id="459349.CLOAM0772"/>
<dbReference type="KEGG" id="caci:CLOAM0772"/>
<dbReference type="HOGENOM" id="CLU_095686_1_1_0"/>
<organism evidence="2 3">
    <name type="scientific">Cloacimonas acidaminovorans (strain Evry)</name>
    <dbReference type="NCBI Taxonomy" id="459349"/>
    <lineage>
        <taxon>Bacteria</taxon>
        <taxon>Pseudomonadati</taxon>
        <taxon>Candidatus Cloacimonadota</taxon>
        <taxon>Candidatus Cloacimonadia</taxon>
        <taxon>Candidatus Cloacimonadales</taxon>
        <taxon>Candidatus Cloacimonadaceae</taxon>
        <taxon>Candidatus Cloacimonas</taxon>
    </lineage>
</organism>
<dbReference type="eggNOG" id="COG2078">
    <property type="taxonomic scope" value="Bacteria"/>
</dbReference>
<dbReference type="EMBL" id="CU466930">
    <property type="protein sequence ID" value="CAO80655.1"/>
    <property type="molecule type" value="Genomic_DNA"/>
</dbReference>
<dbReference type="InterPro" id="IPR036071">
    <property type="entry name" value="AMMECR1_dom_sf"/>
</dbReference>
<sequence>MLTSEQKKELLSLARNAISARFKHQSVSLPEDPAFSPKRGVFVSLHIGDNLRGCIGYIKGYKSIAESVKEMAEAAAFQDPRFPPLTEKELEKVTIEISILSELIPMQKNELPIIGKDGLYIQHPYGSGLLLPQVAVEYNWQPETFLREVCRKAGLPSNAYLDPASVVYRFTADVFSEADTF</sequence>
<feature type="domain" description="AMMECR1" evidence="1">
    <location>
        <begin position="5"/>
        <end position="181"/>
    </location>
</feature>
<evidence type="ECO:0000313" key="3">
    <source>
        <dbReference type="Proteomes" id="UP000002019"/>
    </source>
</evidence>
<gene>
    <name evidence="2" type="ordered locus">CLOAM0772</name>
</gene>
<dbReference type="OrthoDB" id="9782820at2"/>
<dbReference type="NCBIfam" id="TIGR04335">
    <property type="entry name" value="AmmeMemoSam_A"/>
    <property type="match status" value="1"/>
</dbReference>
<dbReference type="Pfam" id="PF01871">
    <property type="entry name" value="AMMECR1"/>
    <property type="match status" value="1"/>
</dbReference>
<dbReference type="Gene3D" id="3.30.1490.150">
    <property type="entry name" value="Hypothetical protein ph0010, domain 2"/>
    <property type="match status" value="1"/>
</dbReference>
<keyword evidence="3" id="KW-1185">Reference proteome</keyword>
<dbReference type="SUPFAM" id="SSF143447">
    <property type="entry name" value="AMMECR1-like"/>
    <property type="match status" value="1"/>
</dbReference>
<dbReference type="PANTHER" id="PTHR13016:SF0">
    <property type="entry name" value="AMME SYNDROME CANDIDATE GENE 1 PROTEIN"/>
    <property type="match status" value="1"/>
</dbReference>
<dbReference type="InterPro" id="IPR002733">
    <property type="entry name" value="AMMECR1_domain"/>
</dbReference>
<dbReference type="InterPro" id="IPR027623">
    <property type="entry name" value="AmmeMemoSam_A"/>
</dbReference>
<dbReference type="PROSITE" id="PS51112">
    <property type="entry name" value="AMMECR1"/>
    <property type="match status" value="1"/>
</dbReference>
<dbReference type="RefSeq" id="WP_015424514.1">
    <property type="nucleotide sequence ID" value="NC_020449.1"/>
</dbReference>
<evidence type="ECO:0000313" key="2">
    <source>
        <dbReference type="EMBL" id="CAO80655.1"/>
    </source>
</evidence>
<dbReference type="PANTHER" id="PTHR13016">
    <property type="entry name" value="AMMECR1 HOMOLOG"/>
    <property type="match status" value="1"/>
</dbReference>
<protein>
    <recommendedName>
        <fullName evidence="1">AMMECR1 domain-containing protein</fullName>
    </recommendedName>
</protein>
<dbReference type="Gene3D" id="3.30.700.20">
    <property type="entry name" value="Hypothetical protein ph0010, domain 1"/>
    <property type="match status" value="1"/>
</dbReference>
<dbReference type="Proteomes" id="UP000002019">
    <property type="component" value="Chromosome"/>
</dbReference>
<dbReference type="InterPro" id="IPR023473">
    <property type="entry name" value="AMMECR1"/>
</dbReference>
<dbReference type="InterPro" id="IPR027485">
    <property type="entry name" value="AMMECR1_N"/>
</dbReference>
<evidence type="ECO:0000259" key="1">
    <source>
        <dbReference type="PROSITE" id="PS51112"/>
    </source>
</evidence>
<reference evidence="2 3" key="1">
    <citation type="journal article" date="2008" name="J. Bacteriol.">
        <title>'Candidatus Cloacamonas acidaminovorans': genome sequence reconstruction provides a first glimpse of a new bacterial division.</title>
        <authorList>
            <person name="Pelletier E."/>
            <person name="Kreimeyer A."/>
            <person name="Bocs S."/>
            <person name="Rouy Z."/>
            <person name="Gyapay G."/>
            <person name="Chouari R."/>
            <person name="Riviere D."/>
            <person name="Ganesan A."/>
            <person name="Daegelen P."/>
            <person name="Sghir A."/>
            <person name="Cohen G.N."/>
            <person name="Medigue C."/>
            <person name="Weissenbach J."/>
            <person name="Le Paslier D."/>
        </authorList>
    </citation>
    <scope>NUCLEOTIDE SEQUENCE [LARGE SCALE GENOMIC DNA]</scope>
    <source>
        <strain evidence="3">Evry</strain>
    </source>
</reference>
<name>B0VH40_CLOAI</name>